<dbReference type="EC" id="1.6.2.4" evidence="11"/>
<dbReference type="InterPro" id="IPR039261">
    <property type="entry name" value="FNR_nucleotide-bd"/>
</dbReference>
<dbReference type="InterPro" id="IPR029039">
    <property type="entry name" value="Flavoprotein-like_sf"/>
</dbReference>
<dbReference type="Pfam" id="PF00175">
    <property type="entry name" value="NAD_binding_1"/>
    <property type="match status" value="1"/>
</dbReference>
<evidence type="ECO:0000256" key="5">
    <source>
        <dbReference type="ARBA" id="ARBA00022643"/>
    </source>
</evidence>
<keyword evidence="12" id="KW-1185">Reference proteome</keyword>
<evidence type="ECO:0000256" key="2">
    <source>
        <dbReference type="ARBA" id="ARBA00001971"/>
    </source>
</evidence>
<evidence type="ECO:0000313" key="12">
    <source>
        <dbReference type="Proteomes" id="UP001642406"/>
    </source>
</evidence>
<keyword evidence="6" id="KW-0274">FAD</keyword>
<dbReference type="PRINTS" id="PR00369">
    <property type="entry name" value="FLAVODOXIN"/>
</dbReference>
<dbReference type="InterPro" id="IPR017927">
    <property type="entry name" value="FAD-bd_FR_type"/>
</dbReference>
<dbReference type="PROSITE" id="PS50902">
    <property type="entry name" value="FLAVODOXIN_LIKE"/>
    <property type="match status" value="1"/>
</dbReference>
<dbReference type="GO" id="GO:0003958">
    <property type="term" value="F:NADPH-hemoprotein reductase activity"/>
    <property type="evidence" value="ECO:0007669"/>
    <property type="project" value="UniProtKB-EC"/>
</dbReference>
<gene>
    <name evidence="11" type="primary">NCP1</name>
    <name evidence="11" type="ORF">SBRCBS47491_008585</name>
</gene>
<dbReference type="SUPFAM" id="SSF52343">
    <property type="entry name" value="Ferredoxin reductase-like, C-terminal NADP-linked domain"/>
    <property type="match status" value="1"/>
</dbReference>
<dbReference type="InterPro" id="IPR008254">
    <property type="entry name" value="Flavodoxin/NO_synth"/>
</dbReference>
<comment type="cofactor">
    <cofactor evidence="2">
        <name>heme</name>
        <dbReference type="ChEBI" id="CHEBI:30413"/>
    </cofactor>
</comment>
<sequence>MRFAKQLARELLQKHGIPAAVEDLDAYDHECLATLDRNIAVGFVVSTFGEGDPPDNATGLYETLSRWKGNAAADRQQTQPLKDMRYFTFGLGSTKYQDFNGYVKTLDAQLLALGAQRLGPVGLRDEADSRTDETTWLPWKDAVANELLRFEPSLVTQPVTSSAQSTRMPDYIVEETAPRARLRGVMHAGEHNAEQSRGRIKVYAAPVKNSRLLSATIDGGASPPRTYIHIEFDLSSARPPLSYQTGDHVAVWPINNDNEVVHFQQAFGWSSAQINAPIEIRPQNSSHQDATMPPSPTTRASLLRFYFDICGVVTRETLQLLADLAPTTAARQYIESLYADDQAYNTQVVRQHLTCGQIMATAMQLAPMENKVAPFWPQELFSLFLQTLPPLQPRYFSIASSPRVSSTTVAITVGVVTTPVAIGNPTKNNGSERDTIFHGLTTNYLHALHKRVSVAVPSASSVNGKSTTWNQPSYTLAGPRGMLAGSKALLQIRPSNFRMPADPTVPLILVAAGSGIAPFVGFMQERELQLAAGTAVAPTILFFGCRAPEQDYLYAKEWARLEQLEPNVGDHKYDGGQRFFSMYTAFSRSGPSKVYVQDRVQQEQQQVARLLTGQRAAVYICGSTAMATDVKTVLQKCLETTGLSSDSAQLFMRDLKKDKKLQEDVWA</sequence>
<evidence type="ECO:0000259" key="10">
    <source>
        <dbReference type="PROSITE" id="PS51384"/>
    </source>
</evidence>
<keyword evidence="7" id="KW-0521">NADP</keyword>
<dbReference type="PRINTS" id="PR00371">
    <property type="entry name" value="FPNCR"/>
</dbReference>
<dbReference type="SUPFAM" id="SSF63380">
    <property type="entry name" value="Riboflavin synthase domain-like"/>
    <property type="match status" value="1"/>
</dbReference>
<evidence type="ECO:0000256" key="1">
    <source>
        <dbReference type="ARBA" id="ARBA00001917"/>
    </source>
</evidence>
<feature type="domain" description="FAD-binding FR-type" evidence="10">
    <location>
        <begin position="200"/>
        <end position="486"/>
    </location>
</feature>
<evidence type="ECO:0000256" key="8">
    <source>
        <dbReference type="ARBA" id="ARBA00023002"/>
    </source>
</evidence>
<dbReference type="InterPro" id="IPR001094">
    <property type="entry name" value="Flavdoxin-like"/>
</dbReference>
<dbReference type="Gene3D" id="3.40.50.80">
    <property type="entry name" value="Nucleotide-binding domain of ferredoxin-NADP reductase (FNR) module"/>
    <property type="match status" value="1"/>
</dbReference>
<dbReference type="Pfam" id="PF00667">
    <property type="entry name" value="FAD_binding_1"/>
    <property type="match status" value="1"/>
</dbReference>
<evidence type="ECO:0000313" key="11">
    <source>
        <dbReference type="EMBL" id="CAK7233370.1"/>
    </source>
</evidence>
<keyword evidence="8 11" id="KW-0560">Oxidoreductase</keyword>
<dbReference type="InterPro" id="IPR023173">
    <property type="entry name" value="NADPH_Cyt_P450_Rdtase_alpha"/>
</dbReference>
<evidence type="ECO:0000259" key="9">
    <source>
        <dbReference type="PROSITE" id="PS50902"/>
    </source>
</evidence>
<dbReference type="InterPro" id="IPR001709">
    <property type="entry name" value="Flavoprot_Pyr_Nucl_cyt_Rdtase"/>
</dbReference>
<evidence type="ECO:0000256" key="4">
    <source>
        <dbReference type="ARBA" id="ARBA00022630"/>
    </source>
</evidence>
<dbReference type="Proteomes" id="UP001642406">
    <property type="component" value="Unassembled WGS sequence"/>
</dbReference>
<dbReference type="SUPFAM" id="SSF52218">
    <property type="entry name" value="Flavoproteins"/>
    <property type="match status" value="1"/>
</dbReference>
<dbReference type="EMBL" id="CAWUHC010000114">
    <property type="protein sequence ID" value="CAK7233370.1"/>
    <property type="molecule type" value="Genomic_DNA"/>
</dbReference>
<protein>
    <submittedName>
        <fullName evidence="11">NADPH-cytochrome P450 reductase</fullName>
        <ecNumber evidence="11">1.6.2.4</ecNumber>
    </submittedName>
</protein>
<feature type="domain" description="Flavodoxin-like" evidence="9">
    <location>
        <begin position="1"/>
        <end position="144"/>
    </location>
</feature>
<dbReference type="Gene3D" id="1.20.990.10">
    <property type="entry name" value="NADPH-cytochrome p450 Reductase, Chain A, domain 3"/>
    <property type="match status" value="1"/>
</dbReference>
<keyword evidence="5" id="KW-0288">FMN</keyword>
<keyword evidence="4" id="KW-0285">Flavoprotein</keyword>
<organism evidence="11 12">
    <name type="scientific">Sporothrix bragantina</name>
    <dbReference type="NCBI Taxonomy" id="671064"/>
    <lineage>
        <taxon>Eukaryota</taxon>
        <taxon>Fungi</taxon>
        <taxon>Dikarya</taxon>
        <taxon>Ascomycota</taxon>
        <taxon>Pezizomycotina</taxon>
        <taxon>Sordariomycetes</taxon>
        <taxon>Sordariomycetidae</taxon>
        <taxon>Ophiostomatales</taxon>
        <taxon>Ophiostomataceae</taxon>
        <taxon>Sporothrix</taxon>
    </lineage>
</organism>
<comment type="cofactor">
    <cofactor evidence="1">
        <name>FMN</name>
        <dbReference type="ChEBI" id="CHEBI:58210"/>
    </cofactor>
</comment>
<dbReference type="Gene3D" id="3.40.50.360">
    <property type="match status" value="1"/>
</dbReference>
<evidence type="ECO:0000256" key="3">
    <source>
        <dbReference type="ARBA" id="ARBA00001974"/>
    </source>
</evidence>
<comment type="cofactor">
    <cofactor evidence="3">
        <name>FAD</name>
        <dbReference type="ChEBI" id="CHEBI:57692"/>
    </cofactor>
</comment>
<proteinExistence type="predicted"/>
<dbReference type="PANTHER" id="PTHR19384">
    <property type="entry name" value="NITRIC OXIDE SYNTHASE-RELATED"/>
    <property type="match status" value="1"/>
</dbReference>
<dbReference type="Pfam" id="PF00258">
    <property type="entry name" value="Flavodoxin_1"/>
    <property type="match status" value="1"/>
</dbReference>
<dbReference type="InterPro" id="IPR003097">
    <property type="entry name" value="CysJ-like_FAD-binding"/>
</dbReference>
<reference evidence="11 12" key="1">
    <citation type="submission" date="2024-01" db="EMBL/GenBank/DDBJ databases">
        <authorList>
            <person name="Allen C."/>
            <person name="Tagirdzhanova G."/>
        </authorList>
    </citation>
    <scope>NUCLEOTIDE SEQUENCE [LARGE SCALE GENOMIC DNA]</scope>
</reference>
<evidence type="ECO:0000256" key="6">
    <source>
        <dbReference type="ARBA" id="ARBA00022827"/>
    </source>
</evidence>
<dbReference type="Gene3D" id="2.40.30.10">
    <property type="entry name" value="Translation factors"/>
    <property type="match status" value="1"/>
</dbReference>
<dbReference type="PROSITE" id="PS51384">
    <property type="entry name" value="FAD_FR"/>
    <property type="match status" value="1"/>
</dbReference>
<comment type="caution">
    <text evidence="11">The sequence shown here is derived from an EMBL/GenBank/DDBJ whole genome shotgun (WGS) entry which is preliminary data.</text>
</comment>
<dbReference type="InterPro" id="IPR017938">
    <property type="entry name" value="Riboflavin_synthase-like_b-brl"/>
</dbReference>
<name>A0ABP0CP64_9PEZI</name>
<dbReference type="InterPro" id="IPR001433">
    <property type="entry name" value="OxRdtase_FAD/NAD-bd"/>
</dbReference>
<accession>A0ABP0CP64</accession>
<evidence type="ECO:0000256" key="7">
    <source>
        <dbReference type="ARBA" id="ARBA00022857"/>
    </source>
</evidence>
<dbReference type="PANTHER" id="PTHR19384:SF127">
    <property type="entry name" value="BIFUNCTIONAL CYTOCHROME P450_NADPH--P450 REDUCTASE"/>
    <property type="match status" value="1"/>
</dbReference>